<evidence type="ECO:0000313" key="1">
    <source>
        <dbReference type="EMBL" id="MBF6031741.1"/>
    </source>
</evidence>
<name>A0ABS0BB65_9PSED</name>
<dbReference type="RefSeq" id="WP_194933044.1">
    <property type="nucleotide sequence ID" value="NZ_JACOPX010000001.1"/>
</dbReference>
<gene>
    <name evidence="1" type="ORF">H8F23_00600</name>
</gene>
<comment type="caution">
    <text evidence="1">The sequence shown here is derived from an EMBL/GenBank/DDBJ whole genome shotgun (WGS) entry which is preliminary data.</text>
</comment>
<keyword evidence="2" id="KW-1185">Reference proteome</keyword>
<dbReference type="Proteomes" id="UP000722111">
    <property type="component" value="Unassembled WGS sequence"/>
</dbReference>
<evidence type="ECO:0000313" key="2">
    <source>
        <dbReference type="Proteomes" id="UP000722111"/>
    </source>
</evidence>
<sequence>MARIYAFSTVVVSPKFSNSPPLRATTGVPAIFITLLEAEERRMSSTLKNCMGCSEFPTGPESGFAAKNRYCPLPATPFGEPPS</sequence>
<organism evidence="1 2">
    <name type="scientific">Pseudomonas neuropathica</name>
    <dbReference type="NCBI Taxonomy" id="2730425"/>
    <lineage>
        <taxon>Bacteria</taxon>
        <taxon>Pseudomonadati</taxon>
        <taxon>Pseudomonadota</taxon>
        <taxon>Gammaproteobacteria</taxon>
        <taxon>Pseudomonadales</taxon>
        <taxon>Pseudomonadaceae</taxon>
        <taxon>Pseudomonas</taxon>
    </lineage>
</organism>
<reference evidence="1 2" key="1">
    <citation type="submission" date="2020-08" db="EMBL/GenBank/DDBJ databases">
        <title>Description of novel Pseudomonas species.</title>
        <authorList>
            <person name="Duman M."/>
            <person name="Mulet M."/>
            <person name="Altun S."/>
            <person name="Saticioglu I.B."/>
            <person name="Lalucat J."/>
            <person name="Garcia-Valdes E."/>
        </authorList>
    </citation>
    <scope>NUCLEOTIDE SEQUENCE [LARGE SCALE GENOMIC DNA]</scope>
    <source>
        <strain evidence="1 2">P155</strain>
    </source>
</reference>
<proteinExistence type="predicted"/>
<accession>A0ABS0BB65</accession>
<dbReference type="EMBL" id="JACOPX010000001">
    <property type="protein sequence ID" value="MBF6031741.1"/>
    <property type="molecule type" value="Genomic_DNA"/>
</dbReference>
<protein>
    <submittedName>
        <fullName evidence="1">Uncharacterized protein</fullName>
    </submittedName>
</protein>